<reference evidence="3 4" key="1">
    <citation type="submission" date="2023-11" db="EMBL/GenBank/DDBJ databases">
        <authorList>
            <person name="Hedman E."/>
            <person name="Englund M."/>
            <person name="Stromberg M."/>
            <person name="Nyberg Akerstrom W."/>
            <person name="Nylinder S."/>
            <person name="Jareborg N."/>
            <person name="Kallberg Y."/>
            <person name="Kronander E."/>
        </authorList>
    </citation>
    <scope>NUCLEOTIDE SEQUENCE [LARGE SCALE GENOMIC DNA]</scope>
</reference>
<dbReference type="Proteomes" id="UP001314205">
    <property type="component" value="Unassembled WGS sequence"/>
</dbReference>
<dbReference type="AlphaFoldDB" id="A0AAV1KL62"/>
<comment type="caution">
    <text evidence="3">The sequence shown here is derived from an EMBL/GenBank/DDBJ whole genome shotgun (WGS) entry which is preliminary data.</text>
</comment>
<organism evidence="3 4">
    <name type="scientific">Parnassius mnemosyne</name>
    <name type="common">clouded apollo</name>
    <dbReference type="NCBI Taxonomy" id="213953"/>
    <lineage>
        <taxon>Eukaryota</taxon>
        <taxon>Metazoa</taxon>
        <taxon>Ecdysozoa</taxon>
        <taxon>Arthropoda</taxon>
        <taxon>Hexapoda</taxon>
        <taxon>Insecta</taxon>
        <taxon>Pterygota</taxon>
        <taxon>Neoptera</taxon>
        <taxon>Endopterygota</taxon>
        <taxon>Lepidoptera</taxon>
        <taxon>Glossata</taxon>
        <taxon>Ditrysia</taxon>
        <taxon>Papilionoidea</taxon>
        <taxon>Papilionidae</taxon>
        <taxon>Parnassiinae</taxon>
        <taxon>Parnassini</taxon>
        <taxon>Parnassius</taxon>
        <taxon>Driopa</taxon>
    </lineage>
</organism>
<evidence type="ECO:0000313" key="3">
    <source>
        <dbReference type="EMBL" id="CAK1583806.1"/>
    </source>
</evidence>
<protein>
    <recommendedName>
        <fullName evidence="2">PiggyBac transposable element-derived protein domain-containing protein</fullName>
    </recommendedName>
</protein>
<proteinExistence type="predicted"/>
<dbReference type="Pfam" id="PF13843">
    <property type="entry name" value="DDE_Tnp_1_7"/>
    <property type="match status" value="1"/>
</dbReference>
<sequence length="655" mass="75148">MAEHARVSTSYKAGTRAQRILALVPKPGASSDIESSDSSDGEITGHASDNDESSIPPSLPSSLENLHVLSESENDYREVLVPAENTTNVTRRVSLFSNLSTSSVSASPTNVIVPATPSPISSMANSSTYILSVPSPSNATRSSKRVYLVKNTIVKKKKLEVKWTTARFKYSAEISDKIFNKSSETKSPLEYFKQFFSEDIFELIVRESNLYHMQIKGTPMNMTLDEAKDFIAINIIMGVVRLPAYTDYWSKALRYSKIADIMTLKRFQLFRRYLHFADALGDDGDRYYKIRPLLEKIRQNCINIEEEHRFSVDEMMVPYKGTRAGTRKQYIKNKPRKWGFKIFVRAGISGMVYDFLLYGGEDTFRFHQFNAEENSMGLGAKVVIALSKTIKEPACKVIYFDNFFTSIELVYHLRNEYGIFSLGTVRPNRLRGGDKKLPSDNILKKRGRGVFSQITSNERKVAVVKWFDNKCFTIASSYADAHPVDHVLRYNKDKKRKEPVPCPNIVRQYNAHMGGVDLADMLIALYRTEMRAHRWYIPLFSQMLDICINNAWLMYRRETKCPKPIKLKEFRCAIADSLTTVDRVVHSKNTEAKKFVTPENQMDMRYDQMGHMPSFTSKGRCKLCVKGQTKFICNKCQVRLCLVEDRNCFYYYHQK</sequence>
<feature type="domain" description="PiggyBac transposable element-derived protein" evidence="2">
    <location>
        <begin position="187"/>
        <end position="552"/>
    </location>
</feature>
<evidence type="ECO:0000313" key="4">
    <source>
        <dbReference type="Proteomes" id="UP001314205"/>
    </source>
</evidence>
<keyword evidence="4" id="KW-1185">Reference proteome</keyword>
<feature type="region of interest" description="Disordered" evidence="1">
    <location>
        <begin position="1"/>
        <end position="62"/>
    </location>
</feature>
<name>A0AAV1KL62_9NEOP</name>
<evidence type="ECO:0000259" key="2">
    <source>
        <dbReference type="Pfam" id="PF13843"/>
    </source>
</evidence>
<gene>
    <name evidence="3" type="ORF">PARMNEM_LOCUS5155</name>
</gene>
<accession>A0AAV1KL62</accession>
<feature type="compositionally biased region" description="Low complexity" evidence="1">
    <location>
        <begin position="53"/>
        <end position="62"/>
    </location>
</feature>
<dbReference type="EMBL" id="CAVLGL010000057">
    <property type="protein sequence ID" value="CAK1583806.1"/>
    <property type="molecule type" value="Genomic_DNA"/>
</dbReference>
<dbReference type="InterPro" id="IPR029526">
    <property type="entry name" value="PGBD"/>
</dbReference>
<evidence type="ECO:0000256" key="1">
    <source>
        <dbReference type="SAM" id="MobiDB-lite"/>
    </source>
</evidence>
<dbReference type="PANTHER" id="PTHR47272:SF1">
    <property type="entry name" value="PIGGYBAC TRANSPOSABLE ELEMENT-DERIVED PROTEIN 3-LIKE"/>
    <property type="match status" value="1"/>
</dbReference>
<dbReference type="PANTHER" id="PTHR47272">
    <property type="entry name" value="DDE_TNP_1_7 DOMAIN-CONTAINING PROTEIN"/>
    <property type="match status" value="1"/>
</dbReference>